<keyword evidence="7 13" id="KW-0560">Oxidoreductase</keyword>
<feature type="transmembrane region" description="Helical" evidence="13">
    <location>
        <begin position="139"/>
        <end position="156"/>
    </location>
</feature>
<feature type="binding site" description="axial binding residue" evidence="13">
    <location>
        <position position="367"/>
    </location>
    <ligand>
        <name>heme</name>
        <dbReference type="ChEBI" id="CHEBI:30413"/>
    </ligand>
    <ligandPart>
        <name>Fe</name>
        <dbReference type="ChEBI" id="CHEBI:18248"/>
    </ligandPart>
</feature>
<feature type="transmembrane region" description="Helical" evidence="13">
    <location>
        <begin position="55"/>
        <end position="73"/>
    </location>
</feature>
<evidence type="ECO:0000256" key="9">
    <source>
        <dbReference type="ARBA" id="ARBA00023133"/>
    </source>
</evidence>
<feature type="transmembrane region" description="Helical" evidence="13">
    <location>
        <begin position="241"/>
        <end position="265"/>
    </location>
</feature>
<feature type="transmembrane region" description="Helical" evidence="13">
    <location>
        <begin position="364"/>
        <end position="385"/>
    </location>
</feature>
<evidence type="ECO:0000313" key="15">
    <source>
        <dbReference type="Proteomes" id="UP000242447"/>
    </source>
</evidence>
<evidence type="ECO:0000256" key="12">
    <source>
        <dbReference type="ARBA" id="ARBA00048044"/>
    </source>
</evidence>
<keyword evidence="4 13" id="KW-0812">Transmembrane</keyword>
<comment type="pathway">
    <text evidence="11 13">Porphyrin-containing compound metabolism; heme A biosynthesis; heme A from heme O: step 1/1.</text>
</comment>
<evidence type="ECO:0000313" key="14">
    <source>
        <dbReference type="EMBL" id="ARO14756.1"/>
    </source>
</evidence>
<evidence type="ECO:0000256" key="13">
    <source>
        <dbReference type="HAMAP-Rule" id="MF_01665"/>
    </source>
</evidence>
<keyword evidence="15" id="KW-1185">Reference proteome</keyword>
<feature type="transmembrane region" description="Helical" evidence="13">
    <location>
        <begin position="198"/>
        <end position="220"/>
    </location>
</feature>
<reference evidence="14 15" key="1">
    <citation type="submission" date="2017-02" db="EMBL/GenBank/DDBJ databases">
        <title>Ketogulonicigenium robustum SPU B003 Genome sequencing and assembly.</title>
        <authorList>
            <person name="Li Y."/>
            <person name="Liu L."/>
            <person name="Wang C."/>
            <person name="Zhang M."/>
            <person name="Zhang T."/>
            <person name="Zhang Y."/>
        </authorList>
    </citation>
    <scope>NUCLEOTIDE SEQUENCE [LARGE SCALE GENOMIC DNA]</scope>
    <source>
        <strain evidence="14 15">SPU_B003</strain>
    </source>
</reference>
<protein>
    <recommendedName>
        <fullName evidence="13">Heme A synthase</fullName>
        <shortName evidence="13">HAS</shortName>
        <ecNumber evidence="13">1.17.99.9</ecNumber>
    </recommendedName>
    <alternativeName>
        <fullName evidence="13">Cytochrome aa3-controlling protein</fullName>
    </alternativeName>
</protein>
<dbReference type="AlphaFoldDB" id="A0A1W6NZR7"/>
<comment type="cofactor">
    <cofactor evidence="1 13">
        <name>heme b</name>
        <dbReference type="ChEBI" id="CHEBI:60344"/>
    </cofactor>
</comment>
<dbReference type="UniPathway" id="UPA00269">
    <property type="reaction ID" value="UER00713"/>
</dbReference>
<dbReference type="GO" id="GO:0016653">
    <property type="term" value="F:oxidoreductase activity, acting on NAD(P)H, heme protein as acceptor"/>
    <property type="evidence" value="ECO:0007669"/>
    <property type="project" value="TreeGrafter"/>
</dbReference>
<comment type="subcellular location">
    <subcellularLocation>
        <location evidence="13">Cell membrane</location>
        <topology evidence="13">Multi-pass membrane protein</topology>
    </subcellularLocation>
    <subcellularLocation>
        <location evidence="2">Membrane</location>
        <topology evidence="2">Multi-pass membrane protein</topology>
    </subcellularLocation>
</comment>
<feature type="transmembrane region" description="Helical" evidence="13">
    <location>
        <begin position="305"/>
        <end position="323"/>
    </location>
</feature>
<keyword evidence="3 13" id="KW-1003">Cell membrane</keyword>
<proteinExistence type="inferred from homology"/>
<evidence type="ECO:0000256" key="11">
    <source>
        <dbReference type="ARBA" id="ARBA00044501"/>
    </source>
</evidence>
<dbReference type="EMBL" id="CP019937">
    <property type="protein sequence ID" value="ARO14756.1"/>
    <property type="molecule type" value="Genomic_DNA"/>
</dbReference>
<evidence type="ECO:0000256" key="1">
    <source>
        <dbReference type="ARBA" id="ARBA00001970"/>
    </source>
</evidence>
<evidence type="ECO:0000256" key="10">
    <source>
        <dbReference type="ARBA" id="ARBA00023136"/>
    </source>
</evidence>
<comment type="subunit">
    <text evidence="13">Interacts with CtaB.</text>
</comment>
<dbReference type="EC" id="1.17.99.9" evidence="13"/>
<dbReference type="STRING" id="92947.BVG79_01410"/>
<evidence type="ECO:0000256" key="4">
    <source>
        <dbReference type="ARBA" id="ARBA00022692"/>
    </source>
</evidence>
<keyword evidence="8 13" id="KW-0408">Iron</keyword>
<keyword evidence="5 13" id="KW-0479">Metal-binding</keyword>
<feature type="binding site" description="axial binding residue" evidence="13">
    <location>
        <position position="307"/>
    </location>
    <ligand>
        <name>heme</name>
        <dbReference type="ChEBI" id="CHEBI:30413"/>
    </ligand>
    <ligandPart>
        <name>Fe</name>
        <dbReference type="ChEBI" id="CHEBI:18248"/>
    </ligandPart>
</feature>
<dbReference type="HAMAP" id="MF_01665">
    <property type="entry name" value="HemeA_synth_type2"/>
    <property type="match status" value="1"/>
</dbReference>
<evidence type="ECO:0000256" key="2">
    <source>
        <dbReference type="ARBA" id="ARBA00004141"/>
    </source>
</evidence>
<accession>A0A1W6NZR7</accession>
<dbReference type="GO" id="GO:0120547">
    <property type="term" value="F:heme A synthase activity"/>
    <property type="evidence" value="ECO:0007669"/>
    <property type="project" value="UniProtKB-EC"/>
</dbReference>
<dbReference type="GO" id="GO:0046872">
    <property type="term" value="F:metal ion binding"/>
    <property type="evidence" value="ECO:0007669"/>
    <property type="project" value="UniProtKB-KW"/>
</dbReference>
<dbReference type="Pfam" id="PF02628">
    <property type="entry name" value="COX15-CtaA"/>
    <property type="match status" value="1"/>
</dbReference>
<comment type="function">
    <text evidence="13">Catalyzes the conversion of heme O to heme A by two successive hydroxylations of the methyl group at C8. The first hydroxylation forms heme I, the second hydroxylation results in an unstable dihydroxymethyl group, which spontaneously dehydrates, resulting in the formyl group of heme A.</text>
</comment>
<keyword evidence="10 13" id="KW-0472">Membrane</keyword>
<evidence type="ECO:0000256" key="8">
    <source>
        <dbReference type="ARBA" id="ARBA00023004"/>
    </source>
</evidence>
<evidence type="ECO:0000256" key="7">
    <source>
        <dbReference type="ARBA" id="ARBA00023002"/>
    </source>
</evidence>
<dbReference type="InterPro" id="IPR054616">
    <property type="entry name" value="HemA_synt_rhodobact"/>
</dbReference>
<dbReference type="GO" id="GO:0006784">
    <property type="term" value="P:heme A biosynthetic process"/>
    <property type="evidence" value="ECO:0007669"/>
    <property type="project" value="UniProtKB-UniRule"/>
</dbReference>
<evidence type="ECO:0000256" key="3">
    <source>
        <dbReference type="ARBA" id="ARBA00022475"/>
    </source>
</evidence>
<dbReference type="GO" id="GO:0005886">
    <property type="term" value="C:plasma membrane"/>
    <property type="evidence" value="ECO:0007669"/>
    <property type="project" value="UniProtKB-SubCell"/>
</dbReference>
<keyword evidence="6 13" id="KW-1133">Transmembrane helix</keyword>
<gene>
    <name evidence="13 14" type="primary">ctaA</name>
    <name evidence="14" type="ORF">BVG79_01410</name>
</gene>
<feature type="transmembrane region" description="Helical" evidence="13">
    <location>
        <begin position="168"/>
        <end position="186"/>
    </location>
</feature>
<dbReference type="PANTHER" id="PTHR23289:SF2">
    <property type="entry name" value="CYTOCHROME C OXIDASE ASSEMBLY PROTEIN COX15 HOMOLOG"/>
    <property type="match status" value="1"/>
</dbReference>
<comment type="similarity">
    <text evidence="13">Belongs to the COX15/CtaA family. Type 2 subfamily.</text>
</comment>
<keyword evidence="9 13" id="KW-0350">Heme biosynthesis</keyword>
<feature type="transmembrane region" description="Helical" evidence="13">
    <location>
        <begin position="335"/>
        <end position="358"/>
    </location>
</feature>
<dbReference type="Proteomes" id="UP000242447">
    <property type="component" value="Chromosome"/>
</dbReference>
<dbReference type="PANTHER" id="PTHR23289">
    <property type="entry name" value="CYTOCHROME C OXIDASE ASSEMBLY PROTEIN COX15"/>
    <property type="match status" value="1"/>
</dbReference>
<dbReference type="KEGG" id="kro:BVG79_01410"/>
<organism evidence="14 15">
    <name type="scientific">Ketogulonicigenium robustum</name>
    <dbReference type="NCBI Taxonomy" id="92947"/>
    <lineage>
        <taxon>Bacteria</taxon>
        <taxon>Pseudomonadati</taxon>
        <taxon>Pseudomonadota</taxon>
        <taxon>Alphaproteobacteria</taxon>
        <taxon>Rhodobacterales</taxon>
        <taxon>Roseobacteraceae</taxon>
        <taxon>Ketogulonicigenium</taxon>
    </lineage>
</organism>
<evidence type="ECO:0000256" key="5">
    <source>
        <dbReference type="ARBA" id="ARBA00022723"/>
    </source>
</evidence>
<dbReference type="InterPro" id="IPR023754">
    <property type="entry name" value="HemeA_Synthase_type2"/>
</dbReference>
<dbReference type="NCBIfam" id="NF045570">
    <property type="entry name" value="HemSynCtaAAlphapr"/>
    <property type="match status" value="1"/>
</dbReference>
<name>A0A1W6NZR7_9RHOB</name>
<sequence length="395" mass="43917">MACYANYCARAAKLEETMATQPRKLFEDVGEGAKTAPAPGGIDGGRKPARQAIRIWLTLMFFMVMAMIVIGGLTRLTDSGLSITEWRPLSGALPPMTQAAWEAEFAKYQQIPQFHLLNADMTVDSFKFIFWWEWSHRQLGRALGLVWALGFIGFWVAKRIPPGWTGRLFSVGVLIGIQGAVGWWMVHSGLQDGMVAVASYRLATHLGLAFLTLGVMWWFFLLLARTGSDLRVAGRAQERPLFTIATVLVALTLLQILLGALVAGIDAGRSFPTWPLMGDSFFPPEPFSLIPGWRNFFENEGTVQFVHRSVAYLLFVVGLFVWWKTRRSPFSRTRFAANIVLAVMLVQVALGIITVVHASPLELAILHQFGAVGLWMAAINLRYLARYPVADSLRG</sequence>
<comment type="catalytic activity">
    <reaction evidence="12">
        <text>Fe(II)-heme o + 2 A + H2O = Fe(II)-heme a + 2 AH2</text>
        <dbReference type="Rhea" id="RHEA:63388"/>
        <dbReference type="ChEBI" id="CHEBI:13193"/>
        <dbReference type="ChEBI" id="CHEBI:15377"/>
        <dbReference type="ChEBI" id="CHEBI:17499"/>
        <dbReference type="ChEBI" id="CHEBI:60530"/>
        <dbReference type="ChEBI" id="CHEBI:61715"/>
        <dbReference type="EC" id="1.17.99.9"/>
    </reaction>
    <physiologicalReaction direction="left-to-right" evidence="12">
        <dbReference type="Rhea" id="RHEA:63389"/>
    </physiologicalReaction>
</comment>
<dbReference type="InterPro" id="IPR003780">
    <property type="entry name" value="COX15/CtaA_fam"/>
</dbReference>
<evidence type="ECO:0000256" key="6">
    <source>
        <dbReference type="ARBA" id="ARBA00022989"/>
    </source>
</evidence>